<proteinExistence type="predicted"/>
<gene>
    <name evidence="1" type="ORF">BDZ94DRAFT_1259249</name>
</gene>
<name>A0A9P5Y725_9AGAR</name>
<protein>
    <submittedName>
        <fullName evidence="1">Uncharacterized protein</fullName>
    </submittedName>
</protein>
<accession>A0A9P5Y725</accession>
<sequence>MLIIDYGPLALLPKPCTQFKTCKCSGIHSLLSWPCPLWKHPFRRAPSRSC</sequence>
<evidence type="ECO:0000313" key="2">
    <source>
        <dbReference type="Proteomes" id="UP000807353"/>
    </source>
</evidence>
<evidence type="ECO:0000313" key="1">
    <source>
        <dbReference type="EMBL" id="KAF9463395.1"/>
    </source>
</evidence>
<dbReference type="EMBL" id="MU150263">
    <property type="protein sequence ID" value="KAF9463395.1"/>
    <property type="molecule type" value="Genomic_DNA"/>
</dbReference>
<organism evidence="1 2">
    <name type="scientific">Collybia nuda</name>
    <dbReference type="NCBI Taxonomy" id="64659"/>
    <lineage>
        <taxon>Eukaryota</taxon>
        <taxon>Fungi</taxon>
        <taxon>Dikarya</taxon>
        <taxon>Basidiomycota</taxon>
        <taxon>Agaricomycotina</taxon>
        <taxon>Agaricomycetes</taxon>
        <taxon>Agaricomycetidae</taxon>
        <taxon>Agaricales</taxon>
        <taxon>Tricholomatineae</taxon>
        <taxon>Clitocybaceae</taxon>
        <taxon>Collybia</taxon>
    </lineage>
</organism>
<keyword evidence="2" id="KW-1185">Reference proteome</keyword>
<dbReference type="Proteomes" id="UP000807353">
    <property type="component" value="Unassembled WGS sequence"/>
</dbReference>
<dbReference type="AlphaFoldDB" id="A0A9P5Y725"/>
<comment type="caution">
    <text evidence="1">The sequence shown here is derived from an EMBL/GenBank/DDBJ whole genome shotgun (WGS) entry which is preliminary data.</text>
</comment>
<reference evidence="1" key="1">
    <citation type="submission" date="2020-11" db="EMBL/GenBank/DDBJ databases">
        <authorList>
            <consortium name="DOE Joint Genome Institute"/>
            <person name="Ahrendt S."/>
            <person name="Riley R."/>
            <person name="Andreopoulos W."/>
            <person name="Labutti K."/>
            <person name="Pangilinan J."/>
            <person name="Ruiz-Duenas F.J."/>
            <person name="Barrasa J.M."/>
            <person name="Sanchez-Garcia M."/>
            <person name="Camarero S."/>
            <person name="Miyauchi S."/>
            <person name="Serrano A."/>
            <person name="Linde D."/>
            <person name="Babiker R."/>
            <person name="Drula E."/>
            <person name="Ayuso-Fernandez I."/>
            <person name="Pacheco R."/>
            <person name="Padilla G."/>
            <person name="Ferreira P."/>
            <person name="Barriuso J."/>
            <person name="Kellner H."/>
            <person name="Castanera R."/>
            <person name="Alfaro M."/>
            <person name="Ramirez L."/>
            <person name="Pisabarro A.G."/>
            <person name="Kuo A."/>
            <person name="Tritt A."/>
            <person name="Lipzen A."/>
            <person name="He G."/>
            <person name="Yan M."/>
            <person name="Ng V."/>
            <person name="Cullen D."/>
            <person name="Martin F."/>
            <person name="Rosso M.-N."/>
            <person name="Henrissat B."/>
            <person name="Hibbett D."/>
            <person name="Martinez A.T."/>
            <person name="Grigoriev I.V."/>
        </authorList>
    </citation>
    <scope>NUCLEOTIDE SEQUENCE</scope>
    <source>
        <strain evidence="1">CBS 247.69</strain>
    </source>
</reference>